<reference evidence="3 4" key="1">
    <citation type="submission" date="2020-06" db="EMBL/GenBank/DDBJ databases">
        <title>High-quality draft genome of sulfate reducer Desulfobacter latus type strain AcrS2 isolated from marine sediment.</title>
        <authorList>
            <person name="Hoppe M."/>
            <person name="Larsen C.K."/>
            <person name="Marshall I.P.G."/>
            <person name="Schramm A."/>
            <person name="Marietou A.G."/>
        </authorList>
    </citation>
    <scope>NUCLEOTIDE SEQUENCE [LARGE SCALE GENOMIC DNA]</scope>
    <source>
        <strain evidence="3 4">AcRS2</strain>
    </source>
</reference>
<evidence type="ECO:0000259" key="2">
    <source>
        <dbReference type="Pfam" id="PF04754"/>
    </source>
</evidence>
<feature type="domain" description="Transposase (putative) YhgA-like" evidence="2">
    <location>
        <begin position="12"/>
        <end position="217"/>
    </location>
</feature>
<dbReference type="PANTHER" id="PTHR34611:SF2">
    <property type="entry name" value="INACTIVE RECOMBINATION-PROMOTING NUCLEASE-LIKE PROTEIN RPNE-RELATED"/>
    <property type="match status" value="1"/>
</dbReference>
<dbReference type="InterPro" id="IPR006842">
    <property type="entry name" value="Transposase_31"/>
</dbReference>
<comment type="similarity">
    <text evidence="1">Belongs to the Rpn/YhgA-like nuclease family.</text>
</comment>
<dbReference type="RefSeq" id="WP_178368239.1">
    <property type="nucleotide sequence ID" value="NZ_JACADJ010000113.1"/>
</dbReference>
<evidence type="ECO:0000313" key="4">
    <source>
        <dbReference type="Proteomes" id="UP000553343"/>
    </source>
</evidence>
<dbReference type="GO" id="GO:0006310">
    <property type="term" value="P:DNA recombination"/>
    <property type="evidence" value="ECO:0007669"/>
    <property type="project" value="TreeGrafter"/>
</dbReference>
<organism evidence="3 4">
    <name type="scientific">Desulfobacter latus</name>
    <dbReference type="NCBI Taxonomy" id="2292"/>
    <lineage>
        <taxon>Bacteria</taxon>
        <taxon>Pseudomonadati</taxon>
        <taxon>Thermodesulfobacteriota</taxon>
        <taxon>Desulfobacteria</taxon>
        <taxon>Desulfobacterales</taxon>
        <taxon>Desulfobacteraceae</taxon>
        <taxon>Desulfobacter</taxon>
    </lineage>
</organism>
<evidence type="ECO:0000256" key="1">
    <source>
        <dbReference type="ARBA" id="ARBA00009787"/>
    </source>
</evidence>
<protein>
    <submittedName>
        <fullName evidence="3">Rpn family recombination-promoting nuclease/putative transposase</fullName>
    </submittedName>
</protein>
<gene>
    <name evidence="3" type="ORF">HXW94_17690</name>
</gene>
<proteinExistence type="inferred from homology"/>
<keyword evidence="4" id="KW-1185">Reference proteome</keyword>
<name>A0A850TD99_9BACT</name>
<dbReference type="InterPro" id="IPR010106">
    <property type="entry name" value="RpnA"/>
</dbReference>
<comment type="caution">
    <text evidence="3">The sequence shown here is derived from an EMBL/GenBank/DDBJ whole genome shotgun (WGS) entry which is preliminary data.</text>
</comment>
<sequence>MTDEKNNSKVVNPHDKVFREIYSNKENARSLLADKLPDNVLKLVDLNTLEISKDSFIEKELADYYSDILYRVDLTGGSQGVIYVLFEHKSYYDKFVHLQVLEYMVKIWRLYIKQHKESPDSLPIVIPLLVCHAGKEWPENTERLSSLLSGPVEELAGYIPDFAFELYDLHRYADDQIKGTIMSRVILLLFKHIRDPDLRQKLPGILALMRKLMEKDTGLQYLEVVFRYLASARENNELSWKQIKDIAEKAISEEAGRYVMTLAERTKNEGRLEGEIKGLKEAIELGITLKFPGDIDTVMAKVNKIDDLGTLKEIKETIKAAQDISEIMALLK</sequence>
<dbReference type="EMBL" id="JACADJ010000113">
    <property type="protein sequence ID" value="NWH06788.1"/>
    <property type="molecule type" value="Genomic_DNA"/>
</dbReference>
<accession>A0A850TD99</accession>
<dbReference type="GO" id="GO:1990238">
    <property type="term" value="F:double-stranded DNA endonuclease activity"/>
    <property type="evidence" value="ECO:0007669"/>
    <property type="project" value="TreeGrafter"/>
</dbReference>
<dbReference type="Proteomes" id="UP000553343">
    <property type="component" value="Unassembled WGS sequence"/>
</dbReference>
<dbReference type="PANTHER" id="PTHR34611">
    <property type="match status" value="1"/>
</dbReference>
<dbReference type="Pfam" id="PF04754">
    <property type="entry name" value="Transposase_31"/>
    <property type="match status" value="1"/>
</dbReference>
<evidence type="ECO:0000313" key="3">
    <source>
        <dbReference type="EMBL" id="NWH06788.1"/>
    </source>
</evidence>
<dbReference type="InterPro" id="IPR051699">
    <property type="entry name" value="Rpn/YhgA-like_nuclease"/>
</dbReference>
<dbReference type="AlphaFoldDB" id="A0A850TD99"/>
<dbReference type="NCBIfam" id="TIGR01784">
    <property type="entry name" value="T_den_put_tspse"/>
    <property type="match status" value="1"/>
</dbReference>